<dbReference type="Pfam" id="PF14343">
    <property type="entry name" value="PrcB_C"/>
    <property type="match status" value="1"/>
</dbReference>
<evidence type="ECO:0000259" key="2">
    <source>
        <dbReference type="Pfam" id="PF14343"/>
    </source>
</evidence>
<protein>
    <recommendedName>
        <fullName evidence="2">PrcB C-terminal domain-containing protein</fullName>
    </recommendedName>
</protein>
<gene>
    <name evidence="3" type="ORF">CHYS00102_LOCUS19504</name>
</gene>
<feature type="chain" id="PRO_5030924862" description="PrcB C-terminal domain-containing protein" evidence="1">
    <location>
        <begin position="20"/>
        <end position="148"/>
    </location>
</feature>
<name>A0A7S1BNW5_9STRA</name>
<feature type="signal peptide" evidence="1">
    <location>
        <begin position="1"/>
        <end position="19"/>
    </location>
</feature>
<reference evidence="3" key="1">
    <citation type="submission" date="2021-01" db="EMBL/GenBank/DDBJ databases">
        <authorList>
            <person name="Corre E."/>
            <person name="Pelletier E."/>
            <person name="Niang G."/>
            <person name="Scheremetjew M."/>
            <person name="Finn R."/>
            <person name="Kale V."/>
            <person name="Holt S."/>
            <person name="Cochrane G."/>
            <person name="Meng A."/>
            <person name="Brown T."/>
            <person name="Cohen L."/>
        </authorList>
    </citation>
    <scope>NUCLEOTIDE SEQUENCE</scope>
    <source>
        <strain evidence="3">308</strain>
    </source>
</reference>
<sequence length="148" mass="15934">MHILLQTIAALILFKSSFGAMSFETVASGASSGIERQIAEIVRSREDLERLWAEHGSNSIPPPDPPSVDFDADMLVCVFRGTQSSGGYSVRVESVEEDGGGVIIRYTASDPGPMAMVTMAMTQPHHIVKTKKILGAARFVEMAPPTDL</sequence>
<dbReference type="AlphaFoldDB" id="A0A7S1BNW5"/>
<dbReference type="EMBL" id="HBFR01027015">
    <property type="protein sequence ID" value="CAD8892298.1"/>
    <property type="molecule type" value="Transcribed_RNA"/>
</dbReference>
<accession>A0A7S1BNW5</accession>
<evidence type="ECO:0000313" key="3">
    <source>
        <dbReference type="EMBL" id="CAD8892298.1"/>
    </source>
</evidence>
<dbReference type="InterPro" id="IPR025748">
    <property type="entry name" value="PrcB_C_dom"/>
</dbReference>
<keyword evidence="1" id="KW-0732">Signal</keyword>
<proteinExistence type="predicted"/>
<feature type="domain" description="PrcB C-terminal" evidence="2">
    <location>
        <begin position="74"/>
        <end position="130"/>
    </location>
</feature>
<evidence type="ECO:0000256" key="1">
    <source>
        <dbReference type="SAM" id="SignalP"/>
    </source>
</evidence>
<organism evidence="3">
    <name type="scientific">Corethron hystrix</name>
    <dbReference type="NCBI Taxonomy" id="216773"/>
    <lineage>
        <taxon>Eukaryota</taxon>
        <taxon>Sar</taxon>
        <taxon>Stramenopiles</taxon>
        <taxon>Ochrophyta</taxon>
        <taxon>Bacillariophyta</taxon>
        <taxon>Coscinodiscophyceae</taxon>
        <taxon>Corethrophycidae</taxon>
        <taxon>Corethrales</taxon>
        <taxon>Corethraceae</taxon>
        <taxon>Corethron</taxon>
    </lineage>
</organism>